<dbReference type="Pfam" id="PF04055">
    <property type="entry name" value="Radical_SAM"/>
    <property type="match status" value="1"/>
</dbReference>
<dbReference type="GO" id="GO:0031419">
    <property type="term" value="F:cobalamin binding"/>
    <property type="evidence" value="ECO:0007669"/>
    <property type="project" value="InterPro"/>
</dbReference>
<evidence type="ECO:0000256" key="3">
    <source>
        <dbReference type="ARBA" id="ARBA00022679"/>
    </source>
</evidence>
<name>B8FAS2_DESAL</name>
<evidence type="ECO:0000256" key="4">
    <source>
        <dbReference type="ARBA" id="ARBA00022691"/>
    </source>
</evidence>
<dbReference type="PANTHER" id="PTHR43409">
    <property type="entry name" value="ANAEROBIC MAGNESIUM-PROTOPORPHYRIN IX MONOMETHYL ESTER CYCLASE-RELATED"/>
    <property type="match status" value="1"/>
</dbReference>
<dbReference type="CDD" id="cd01335">
    <property type="entry name" value="Radical_SAM"/>
    <property type="match status" value="1"/>
</dbReference>
<dbReference type="InterPro" id="IPR007197">
    <property type="entry name" value="rSAM"/>
</dbReference>
<sequence>MKILLCNPKNTQGTKHSRKGMYVPLGILSIATCLKKRFGDEVEITVVDEDVDDHFPQELGDYNLVGLYSTTFNYKQAARYAYFAKEQGCTTVLGGPHPSILYDNILRHKSCFDYVLRFETEFSFVALVEHLMEKSLANLLDIPGLAFKDADGKIHASKTIPELNLADLPIISRDFVRFDRYVENYRSVYSDSEDVVPGSVYSSKGCSWRDKTGGCVFCARLEEGVRFRPIPQIWEEIALLKDRYGVNTIWDIADDNLNNKEWFIEFVESRPDSCRDMRFFIYSRVNCIKPWVIDYFHKLGVDEVFLGVESGDNRLLKGSFKGQTRESALRALRILQDGGVRFYPSFVLGLPGENVESMENTLSMCREIREMGGLSRMSATILKPIPGSAAYDMVLEKTRFGKDLAISDDVDLVFLEKYWIESMTGTTYYAVEEYRDKINVLMGGLQVFGSSSKESS</sequence>
<dbReference type="GO" id="GO:0005829">
    <property type="term" value="C:cytosol"/>
    <property type="evidence" value="ECO:0007669"/>
    <property type="project" value="TreeGrafter"/>
</dbReference>
<dbReference type="InterPro" id="IPR006638">
    <property type="entry name" value="Elp3/MiaA/NifB-like_rSAM"/>
</dbReference>
<reference evidence="10 11" key="1">
    <citation type="journal article" date="2012" name="Environ. Microbiol.">
        <title>The genome sequence of Desulfatibacillum alkenivorans AK-01: a blueprint for anaerobic alkane oxidation.</title>
        <authorList>
            <person name="Callaghan A.V."/>
            <person name="Morris B.E."/>
            <person name="Pereira I.A."/>
            <person name="McInerney M.J."/>
            <person name="Austin R.N."/>
            <person name="Groves J.T."/>
            <person name="Kukor J.J."/>
            <person name="Suflita J.M."/>
            <person name="Young L.Y."/>
            <person name="Zylstra G.J."/>
            <person name="Wawrik B."/>
        </authorList>
    </citation>
    <scope>NUCLEOTIDE SEQUENCE [LARGE SCALE GENOMIC DNA]</scope>
    <source>
        <strain evidence="10 11">AK-01</strain>
    </source>
</reference>
<protein>
    <submittedName>
        <fullName evidence="10">Radical SAM domain protein</fullName>
    </submittedName>
</protein>
<dbReference type="EMBL" id="CP001322">
    <property type="protein sequence ID" value="ACL03368.1"/>
    <property type="molecule type" value="Genomic_DNA"/>
</dbReference>
<keyword evidence="6" id="KW-0408">Iron</keyword>
<proteinExistence type="predicted"/>
<evidence type="ECO:0000259" key="9">
    <source>
        <dbReference type="PROSITE" id="PS51918"/>
    </source>
</evidence>
<dbReference type="InterPro" id="IPR023404">
    <property type="entry name" value="rSAM_horseshoe"/>
</dbReference>
<dbReference type="PROSITE" id="PS51332">
    <property type="entry name" value="B12_BINDING"/>
    <property type="match status" value="1"/>
</dbReference>
<keyword evidence="7" id="KW-0411">Iron-sulfur</keyword>
<keyword evidence="2" id="KW-0489">Methyltransferase</keyword>
<evidence type="ECO:0000313" key="11">
    <source>
        <dbReference type="Proteomes" id="UP000000739"/>
    </source>
</evidence>
<dbReference type="Gene3D" id="3.40.50.280">
    <property type="entry name" value="Cobalamin-binding domain"/>
    <property type="match status" value="1"/>
</dbReference>
<dbReference type="PANTHER" id="PTHR43409:SF7">
    <property type="entry name" value="BLL1977 PROTEIN"/>
    <property type="match status" value="1"/>
</dbReference>
<keyword evidence="4" id="KW-0949">S-adenosyl-L-methionine</keyword>
<organism evidence="10 11">
    <name type="scientific">Desulfatibacillum aliphaticivorans</name>
    <dbReference type="NCBI Taxonomy" id="218208"/>
    <lineage>
        <taxon>Bacteria</taxon>
        <taxon>Pseudomonadati</taxon>
        <taxon>Thermodesulfobacteriota</taxon>
        <taxon>Desulfobacteria</taxon>
        <taxon>Desulfobacterales</taxon>
        <taxon>Desulfatibacillaceae</taxon>
        <taxon>Desulfatibacillum</taxon>
    </lineage>
</organism>
<feature type="domain" description="B12-binding" evidence="8">
    <location>
        <begin position="1"/>
        <end position="138"/>
    </location>
</feature>
<dbReference type="GO" id="GO:0051539">
    <property type="term" value="F:4 iron, 4 sulfur cluster binding"/>
    <property type="evidence" value="ECO:0007669"/>
    <property type="project" value="UniProtKB-KW"/>
</dbReference>
<dbReference type="SUPFAM" id="SSF102114">
    <property type="entry name" value="Radical SAM enzymes"/>
    <property type="match status" value="1"/>
</dbReference>
<evidence type="ECO:0000256" key="7">
    <source>
        <dbReference type="ARBA" id="ARBA00023014"/>
    </source>
</evidence>
<evidence type="ECO:0000256" key="6">
    <source>
        <dbReference type="ARBA" id="ARBA00023004"/>
    </source>
</evidence>
<dbReference type="AlphaFoldDB" id="B8FAS2"/>
<evidence type="ECO:0000256" key="1">
    <source>
        <dbReference type="ARBA" id="ARBA00001966"/>
    </source>
</evidence>
<keyword evidence="3" id="KW-0808">Transferase</keyword>
<dbReference type="RefSeq" id="WP_012610802.1">
    <property type="nucleotide sequence ID" value="NC_011768.1"/>
</dbReference>
<comment type="cofactor">
    <cofactor evidence="1">
        <name>[4Fe-4S] cluster</name>
        <dbReference type="ChEBI" id="CHEBI:49883"/>
    </cofactor>
</comment>
<dbReference type="SFLD" id="SFLDG01123">
    <property type="entry name" value="methyltransferase_(Class_B)"/>
    <property type="match status" value="1"/>
</dbReference>
<dbReference type="InterPro" id="IPR034466">
    <property type="entry name" value="Methyltransferase_Class_B"/>
</dbReference>
<dbReference type="Proteomes" id="UP000000739">
    <property type="component" value="Chromosome"/>
</dbReference>
<dbReference type="Pfam" id="PF02310">
    <property type="entry name" value="B12-binding"/>
    <property type="match status" value="1"/>
</dbReference>
<dbReference type="PROSITE" id="PS51918">
    <property type="entry name" value="RADICAL_SAM"/>
    <property type="match status" value="1"/>
</dbReference>
<dbReference type="SFLD" id="SFLDS00029">
    <property type="entry name" value="Radical_SAM"/>
    <property type="match status" value="1"/>
</dbReference>
<dbReference type="InterPro" id="IPR006158">
    <property type="entry name" value="Cobalamin-bd"/>
</dbReference>
<evidence type="ECO:0000256" key="5">
    <source>
        <dbReference type="ARBA" id="ARBA00022723"/>
    </source>
</evidence>
<gene>
    <name evidence="10" type="ordered locus">Dalk_1670</name>
</gene>
<dbReference type="CDD" id="cd02068">
    <property type="entry name" value="radical_SAM_B12_BD"/>
    <property type="match status" value="1"/>
</dbReference>
<accession>B8FAS2</accession>
<evidence type="ECO:0000313" key="10">
    <source>
        <dbReference type="EMBL" id="ACL03368.1"/>
    </source>
</evidence>
<dbReference type="InterPro" id="IPR051198">
    <property type="entry name" value="BchE-like"/>
</dbReference>
<evidence type="ECO:0000256" key="2">
    <source>
        <dbReference type="ARBA" id="ARBA00022603"/>
    </source>
</evidence>
<dbReference type="GO" id="GO:0046872">
    <property type="term" value="F:metal ion binding"/>
    <property type="evidence" value="ECO:0007669"/>
    <property type="project" value="UniProtKB-KW"/>
</dbReference>
<dbReference type="Gene3D" id="3.80.30.20">
    <property type="entry name" value="tm_1862 like domain"/>
    <property type="match status" value="1"/>
</dbReference>
<keyword evidence="5" id="KW-0479">Metal-binding</keyword>
<dbReference type="GO" id="GO:0003824">
    <property type="term" value="F:catalytic activity"/>
    <property type="evidence" value="ECO:0007669"/>
    <property type="project" value="InterPro"/>
</dbReference>
<evidence type="ECO:0000259" key="8">
    <source>
        <dbReference type="PROSITE" id="PS51332"/>
    </source>
</evidence>
<dbReference type="SMART" id="SM00729">
    <property type="entry name" value="Elp3"/>
    <property type="match status" value="1"/>
</dbReference>
<keyword evidence="11" id="KW-1185">Reference proteome</keyword>
<dbReference type="SFLD" id="SFLDG01082">
    <property type="entry name" value="B12-binding_domain_containing"/>
    <property type="match status" value="1"/>
</dbReference>
<feature type="domain" description="Radical SAM core" evidence="9">
    <location>
        <begin position="192"/>
        <end position="421"/>
    </location>
</feature>
<dbReference type="KEGG" id="dal:Dalk_1670"/>
<dbReference type="InterPro" id="IPR058240">
    <property type="entry name" value="rSAM_sf"/>
</dbReference>
<dbReference type="HOGENOM" id="CLU_581005_0_0_7"/>
<dbReference type="eggNOG" id="COG1032">
    <property type="taxonomic scope" value="Bacteria"/>
</dbReference>